<dbReference type="EMBL" id="ML769750">
    <property type="protein sequence ID" value="KAE9388315.1"/>
    <property type="molecule type" value="Genomic_DNA"/>
</dbReference>
<protein>
    <submittedName>
        <fullName evidence="1">Uncharacterized protein</fullName>
    </submittedName>
</protein>
<organism evidence="1 2">
    <name type="scientific">Gymnopus androsaceus JB14</name>
    <dbReference type="NCBI Taxonomy" id="1447944"/>
    <lineage>
        <taxon>Eukaryota</taxon>
        <taxon>Fungi</taxon>
        <taxon>Dikarya</taxon>
        <taxon>Basidiomycota</taxon>
        <taxon>Agaricomycotina</taxon>
        <taxon>Agaricomycetes</taxon>
        <taxon>Agaricomycetidae</taxon>
        <taxon>Agaricales</taxon>
        <taxon>Marasmiineae</taxon>
        <taxon>Omphalotaceae</taxon>
        <taxon>Gymnopus</taxon>
    </lineage>
</organism>
<dbReference type="OrthoDB" id="2992610at2759"/>
<proteinExistence type="predicted"/>
<name>A0A6A4GT02_9AGAR</name>
<feature type="non-terminal residue" evidence="1">
    <location>
        <position position="66"/>
    </location>
</feature>
<dbReference type="Proteomes" id="UP000799118">
    <property type="component" value="Unassembled WGS sequence"/>
</dbReference>
<accession>A0A6A4GT02</accession>
<sequence>LLNGGKKLNSSLMNALAAKIQLEAESAGESPDFCIFSSWLGPIIEGAVEEGAVVGTFEMHVCQSVT</sequence>
<keyword evidence="2" id="KW-1185">Reference proteome</keyword>
<dbReference type="AlphaFoldDB" id="A0A6A4GT02"/>
<reference evidence="1" key="1">
    <citation type="journal article" date="2019" name="Environ. Microbiol.">
        <title>Fungal ecological strategies reflected in gene transcription - a case study of two litter decomposers.</title>
        <authorList>
            <person name="Barbi F."/>
            <person name="Kohler A."/>
            <person name="Barry K."/>
            <person name="Baskaran P."/>
            <person name="Daum C."/>
            <person name="Fauchery L."/>
            <person name="Ihrmark K."/>
            <person name="Kuo A."/>
            <person name="LaButti K."/>
            <person name="Lipzen A."/>
            <person name="Morin E."/>
            <person name="Grigoriev I.V."/>
            <person name="Henrissat B."/>
            <person name="Lindahl B."/>
            <person name="Martin F."/>
        </authorList>
    </citation>
    <scope>NUCLEOTIDE SEQUENCE</scope>
    <source>
        <strain evidence="1">JB14</strain>
    </source>
</reference>
<evidence type="ECO:0000313" key="1">
    <source>
        <dbReference type="EMBL" id="KAE9388315.1"/>
    </source>
</evidence>
<feature type="non-terminal residue" evidence="1">
    <location>
        <position position="1"/>
    </location>
</feature>
<evidence type="ECO:0000313" key="2">
    <source>
        <dbReference type="Proteomes" id="UP000799118"/>
    </source>
</evidence>
<gene>
    <name evidence="1" type="ORF">BT96DRAFT_794237</name>
</gene>